<proteinExistence type="predicted"/>
<organism evidence="1 2">
    <name type="scientific">Thalassotalea algicola</name>
    <dbReference type="NCBI Taxonomy" id="2716224"/>
    <lineage>
        <taxon>Bacteria</taxon>
        <taxon>Pseudomonadati</taxon>
        <taxon>Pseudomonadota</taxon>
        <taxon>Gammaproteobacteria</taxon>
        <taxon>Alteromonadales</taxon>
        <taxon>Colwelliaceae</taxon>
        <taxon>Thalassotalea</taxon>
    </lineage>
</organism>
<dbReference type="Gene3D" id="3.30.590.20">
    <property type="match status" value="1"/>
</dbReference>
<dbReference type="InterPro" id="IPR050141">
    <property type="entry name" value="GCL_type2/YbdK_subfam"/>
</dbReference>
<dbReference type="RefSeq" id="WP_169075904.1">
    <property type="nucleotide sequence ID" value="NZ_JABBXH010000004.1"/>
</dbReference>
<evidence type="ECO:0000313" key="2">
    <source>
        <dbReference type="Proteomes" id="UP000568664"/>
    </source>
</evidence>
<dbReference type="InterPro" id="IPR006336">
    <property type="entry name" value="GCS2"/>
</dbReference>
<dbReference type="Proteomes" id="UP000568664">
    <property type="component" value="Unassembled WGS sequence"/>
</dbReference>
<gene>
    <name evidence="1" type="ORF">HII17_13525</name>
</gene>
<protein>
    <recommendedName>
        <fullName evidence="3">Glutamate--cysteine ligase</fullName>
    </recommendedName>
</protein>
<dbReference type="InterPro" id="IPR014746">
    <property type="entry name" value="Gln_synth/guanido_kin_cat_dom"/>
</dbReference>
<dbReference type="EMBL" id="JABBXH010000004">
    <property type="protein sequence ID" value="NMP32581.1"/>
    <property type="molecule type" value="Genomic_DNA"/>
</dbReference>
<dbReference type="PANTHER" id="PTHR36510:SF3">
    <property type="entry name" value="CONSERVED PROTEIN"/>
    <property type="match status" value="1"/>
</dbReference>
<dbReference type="Pfam" id="PF04107">
    <property type="entry name" value="GCS2"/>
    <property type="match status" value="1"/>
</dbReference>
<keyword evidence="2" id="KW-1185">Reference proteome</keyword>
<accession>A0A7Y0LF75</accession>
<evidence type="ECO:0008006" key="3">
    <source>
        <dbReference type="Google" id="ProtNLM"/>
    </source>
</evidence>
<dbReference type="GO" id="GO:0016879">
    <property type="term" value="F:ligase activity, forming carbon-nitrogen bonds"/>
    <property type="evidence" value="ECO:0007669"/>
    <property type="project" value="UniProtKB-ARBA"/>
</dbReference>
<evidence type="ECO:0000313" key="1">
    <source>
        <dbReference type="EMBL" id="NMP32581.1"/>
    </source>
</evidence>
<reference evidence="1 2" key="1">
    <citation type="submission" date="2020-04" db="EMBL/GenBank/DDBJ databases">
        <title>Thalassotalea sp. M1531, isolated from the surface of marine red alga.</title>
        <authorList>
            <person name="Pang L."/>
            <person name="Lu D.-C."/>
        </authorList>
    </citation>
    <scope>NUCLEOTIDE SEQUENCE [LARGE SCALE GENOMIC DNA]</scope>
    <source>
        <strain evidence="1 2">M1531</strain>
    </source>
</reference>
<dbReference type="PANTHER" id="PTHR36510">
    <property type="entry name" value="GLUTAMATE--CYSTEINE LIGASE 2-RELATED"/>
    <property type="match status" value="1"/>
</dbReference>
<sequence length="488" mass="55855">MGTAVKKWSFTAQEYSEFQQRLYCQLETLKELIRRPTFGLTPLKIGAELEMYLTDIDGNVSFSNQLLLDKLNDSQFQPELNKYNLELNLSAFLQQEQPFAQLHKEMIDKTEYLHKVSLENDIYPIAIGILPTLKQQHLHIEHMTNIARYHNLAKHLYQERGEAFEINIKGDEQLSISFNDICAEGANTSFQVHMMIPPTRFANVFNAAQLTSPLVAAIGANSPIFLGKRLWHETRVALFKQSLDIRLRNKVNWQEPTRVNFGFGWVRNDPWELFAEAVALYPTILPSMATEESEVGLPDLHELSVHMGTLWPWHRPVYCNKGNGHIRIEFRAIPAGPTAIDMVANAAFAIGLANGLSDDIERLISQIPFRFAEYNFYRAAQFGLDAKILWPHKNKYQPNEIAITEVISSLLPVADKGLAALGISKSERDTYLQVIEQRLSTKQNGAHWQRSQLDKLESKYSNLIACQHLVKQYYSQSRLDTPVAKWEQ</sequence>
<comment type="caution">
    <text evidence="1">The sequence shown here is derived from an EMBL/GenBank/DDBJ whole genome shotgun (WGS) entry which is preliminary data.</text>
</comment>
<dbReference type="AlphaFoldDB" id="A0A7Y0LF75"/>
<name>A0A7Y0LF75_9GAMM</name>
<dbReference type="SUPFAM" id="SSF55931">
    <property type="entry name" value="Glutamine synthetase/guanido kinase"/>
    <property type="match status" value="1"/>
</dbReference>